<reference evidence="4" key="1">
    <citation type="submission" date="2016-10" db="EMBL/GenBank/DDBJ databases">
        <authorList>
            <person name="Varghese N."/>
            <person name="Submissions S."/>
        </authorList>
    </citation>
    <scope>NUCLEOTIDE SEQUENCE [LARGE SCALE GENOMIC DNA]</scope>
    <source>
        <strain evidence="4">CGMCC 1.3431</strain>
    </source>
</reference>
<dbReference type="OrthoDB" id="7210382at2"/>
<dbReference type="InterPro" id="IPR021255">
    <property type="entry name" value="DUF2807"/>
</dbReference>
<gene>
    <name evidence="3" type="ORF">SAMN02927928_1476</name>
</gene>
<keyword evidence="4" id="KW-1185">Reference proteome</keyword>
<evidence type="ECO:0000313" key="4">
    <source>
        <dbReference type="Proteomes" id="UP000199150"/>
    </source>
</evidence>
<evidence type="ECO:0000313" key="3">
    <source>
        <dbReference type="EMBL" id="SCW47369.1"/>
    </source>
</evidence>
<keyword evidence="1" id="KW-0732">Signal</keyword>
<dbReference type="Proteomes" id="UP000199150">
    <property type="component" value="Unassembled WGS sequence"/>
</dbReference>
<feature type="domain" description="Putative auto-transporter adhesin head GIN" evidence="2">
    <location>
        <begin position="74"/>
        <end position="243"/>
    </location>
</feature>
<name>A0A1G4QTM6_9CAUL</name>
<dbReference type="STRING" id="260084.SAMN02927928_1476"/>
<dbReference type="AlphaFoldDB" id="A0A1G4QTM6"/>
<sequence length="265" mass="27084">MIRKLFLFSGGAFLVALVCLAGAAALVSNEVGTKGWNIGLIKDGDHLRIGKGEAGKPEPSTSKTIAWTGGDLLAVDLPADVVYTQGPAASVTITGPQSLVNRITLDNGRLSIADGPEHRESVNFTWGKDGFEARTSHQGARITVTAPNVKRFEMTGSGDLDLRGYDQPSIDISIAGSGSVHAVGRTQALKLNVSGSGSADLAALETKDADVSVNGSGDATIHATGNAKIDISGSGNVDLATKPAKIDTTISGSGTVDNGDDASDN</sequence>
<dbReference type="EMBL" id="FMTS01000001">
    <property type="protein sequence ID" value="SCW47369.1"/>
    <property type="molecule type" value="Genomic_DNA"/>
</dbReference>
<proteinExistence type="predicted"/>
<organism evidence="3 4">
    <name type="scientific">Asticcacaulis taihuensis</name>
    <dbReference type="NCBI Taxonomy" id="260084"/>
    <lineage>
        <taxon>Bacteria</taxon>
        <taxon>Pseudomonadati</taxon>
        <taxon>Pseudomonadota</taxon>
        <taxon>Alphaproteobacteria</taxon>
        <taxon>Caulobacterales</taxon>
        <taxon>Caulobacteraceae</taxon>
        <taxon>Asticcacaulis</taxon>
    </lineage>
</organism>
<evidence type="ECO:0000259" key="2">
    <source>
        <dbReference type="Pfam" id="PF10988"/>
    </source>
</evidence>
<feature type="signal peptide" evidence="1">
    <location>
        <begin position="1"/>
        <end position="23"/>
    </location>
</feature>
<protein>
    <submittedName>
        <fullName evidence="3">Putative auto-transporter adhesin, head GIN domain</fullName>
    </submittedName>
</protein>
<feature type="chain" id="PRO_5011465791" evidence="1">
    <location>
        <begin position="24"/>
        <end position="265"/>
    </location>
</feature>
<dbReference type="Pfam" id="PF10988">
    <property type="entry name" value="DUF2807"/>
    <property type="match status" value="1"/>
</dbReference>
<accession>A0A1G4QTM6</accession>
<dbReference type="Gene3D" id="2.160.20.120">
    <property type="match status" value="1"/>
</dbReference>
<evidence type="ECO:0000256" key="1">
    <source>
        <dbReference type="SAM" id="SignalP"/>
    </source>
</evidence>
<dbReference type="RefSeq" id="WP_090645558.1">
    <property type="nucleotide sequence ID" value="NZ_CBCRYE010000001.1"/>
</dbReference>